<protein>
    <submittedName>
        <fullName evidence="2">Uncharacterized protein</fullName>
    </submittedName>
</protein>
<dbReference type="HOGENOM" id="CLU_2648753_0_0_5"/>
<keyword evidence="1" id="KW-0472">Membrane</keyword>
<dbReference type="KEGG" id="erw:ERWE_CDS_02800"/>
<dbReference type="EMBL" id="CR925678">
    <property type="protein sequence ID" value="CAI26774.1"/>
    <property type="molecule type" value="Genomic_DNA"/>
</dbReference>
<feature type="transmembrane region" description="Helical" evidence="1">
    <location>
        <begin position="12"/>
        <end position="35"/>
    </location>
</feature>
<evidence type="ECO:0000313" key="2">
    <source>
        <dbReference type="EMBL" id="CAI26774.1"/>
    </source>
</evidence>
<dbReference type="AlphaFoldDB" id="A0A0H3M0W0"/>
<organism evidence="2 3">
    <name type="scientific">Ehrlichia ruminantium (strain Welgevonden)</name>
    <dbReference type="NCBI Taxonomy" id="254945"/>
    <lineage>
        <taxon>Bacteria</taxon>
        <taxon>Pseudomonadati</taxon>
        <taxon>Pseudomonadota</taxon>
        <taxon>Alphaproteobacteria</taxon>
        <taxon>Rickettsiales</taxon>
        <taxon>Anaplasmataceae</taxon>
        <taxon>Ehrlichia</taxon>
    </lineage>
</organism>
<sequence length="76" mass="9039">MFFNIHIVCICVYDFNLLIGYIFLKIHIVSTIILVFRQFVSYTDMLANINKPSNFMNNMLLLMLLALKKVRYIFDI</sequence>
<name>A0A0H3M0W0_EHRRW</name>
<accession>A0A0H3M0W0</accession>
<reference evidence="2 3" key="1">
    <citation type="journal article" date="2006" name="J. Bacteriol.">
        <title>Comparative genomic analysis of three strains of Ehrlichia ruminantium reveals an active process of genome size plasticity.</title>
        <authorList>
            <person name="Frutos R."/>
            <person name="Viari A."/>
            <person name="Ferraz C."/>
            <person name="Morgat A."/>
            <person name="Eychenie S."/>
            <person name="Kandassami Y."/>
            <person name="Chantal I."/>
            <person name="Bensaid A."/>
            <person name="Coissac E."/>
            <person name="Vachiery N."/>
            <person name="Demaille J."/>
            <person name="Martinez D."/>
        </authorList>
    </citation>
    <scope>NUCLEOTIDE SEQUENCE [LARGE SCALE GENOMIC DNA]</scope>
    <source>
        <strain evidence="2 3">Welgevonden</strain>
    </source>
</reference>
<gene>
    <name evidence="2" type="ordered locus">ERWE_CDS_02800</name>
</gene>
<proteinExistence type="predicted"/>
<keyword evidence="3" id="KW-1185">Reference proteome</keyword>
<keyword evidence="1" id="KW-0812">Transmembrane</keyword>
<dbReference type="Proteomes" id="UP000001021">
    <property type="component" value="Chromosome"/>
</dbReference>
<evidence type="ECO:0000313" key="3">
    <source>
        <dbReference type="Proteomes" id="UP000001021"/>
    </source>
</evidence>
<evidence type="ECO:0000256" key="1">
    <source>
        <dbReference type="SAM" id="Phobius"/>
    </source>
</evidence>
<keyword evidence="1" id="KW-1133">Transmembrane helix</keyword>